<evidence type="ECO:0000313" key="2">
    <source>
        <dbReference type="Proteomes" id="UP000887565"/>
    </source>
</evidence>
<feature type="chain" id="PRO_5037747608" evidence="1">
    <location>
        <begin position="20"/>
        <end position="73"/>
    </location>
</feature>
<proteinExistence type="predicted"/>
<sequence length="73" mass="8111">MQLLLNTLLSLFLYNSNNCSLEAPERLAATIFLIITGDTTKFSLTCDILNVKSFFSNTTSVKYADVEIITMAI</sequence>
<evidence type="ECO:0000313" key="3">
    <source>
        <dbReference type="WBParaSite" id="nRc.2.0.1.t40962-RA"/>
    </source>
</evidence>
<dbReference type="WBParaSite" id="nRc.2.0.1.t40962-RA">
    <property type="protein sequence ID" value="nRc.2.0.1.t40962-RA"/>
    <property type="gene ID" value="nRc.2.0.1.g40962"/>
</dbReference>
<dbReference type="Proteomes" id="UP000887565">
    <property type="component" value="Unplaced"/>
</dbReference>
<accession>A0A915KQ06</accession>
<name>A0A915KQ06_ROMCU</name>
<organism evidence="2 3">
    <name type="scientific">Romanomermis culicivorax</name>
    <name type="common">Nematode worm</name>
    <dbReference type="NCBI Taxonomy" id="13658"/>
    <lineage>
        <taxon>Eukaryota</taxon>
        <taxon>Metazoa</taxon>
        <taxon>Ecdysozoa</taxon>
        <taxon>Nematoda</taxon>
        <taxon>Enoplea</taxon>
        <taxon>Dorylaimia</taxon>
        <taxon>Mermithida</taxon>
        <taxon>Mermithoidea</taxon>
        <taxon>Mermithidae</taxon>
        <taxon>Romanomermis</taxon>
    </lineage>
</organism>
<protein>
    <submittedName>
        <fullName evidence="3">Secreted protein</fullName>
    </submittedName>
</protein>
<evidence type="ECO:0000256" key="1">
    <source>
        <dbReference type="SAM" id="SignalP"/>
    </source>
</evidence>
<reference evidence="3" key="1">
    <citation type="submission" date="2022-11" db="UniProtKB">
        <authorList>
            <consortium name="WormBaseParasite"/>
        </authorList>
    </citation>
    <scope>IDENTIFICATION</scope>
</reference>
<keyword evidence="2" id="KW-1185">Reference proteome</keyword>
<dbReference type="AlphaFoldDB" id="A0A915KQ06"/>
<keyword evidence="1" id="KW-0732">Signal</keyword>
<feature type="signal peptide" evidence="1">
    <location>
        <begin position="1"/>
        <end position="19"/>
    </location>
</feature>